<dbReference type="AlphaFoldDB" id="A0A133UDY9"/>
<dbReference type="PANTHER" id="PTHR43076">
    <property type="entry name" value="FO SYNTHASE (COFH)"/>
    <property type="match status" value="1"/>
</dbReference>
<name>A0A133UDY9_9EURY</name>
<feature type="domain" description="CofH/MqnC-like C-terminal" evidence="3">
    <location>
        <begin position="4"/>
        <end position="68"/>
    </location>
</feature>
<dbReference type="Pfam" id="PF19288">
    <property type="entry name" value="CofH_C"/>
    <property type="match status" value="1"/>
</dbReference>
<dbReference type="InterPro" id="IPR058240">
    <property type="entry name" value="rSAM_sf"/>
</dbReference>
<accession>A0A133UDY9</accession>
<gene>
    <name evidence="4" type="ORF">AKJ64_03210</name>
</gene>
<dbReference type="GO" id="GO:0051539">
    <property type="term" value="F:4 iron, 4 sulfur cluster binding"/>
    <property type="evidence" value="ECO:0007669"/>
    <property type="project" value="UniProtKB-KW"/>
</dbReference>
<keyword evidence="5" id="KW-1185">Reference proteome</keyword>
<keyword evidence="2" id="KW-0411">Iron-sulfur</keyword>
<dbReference type="EMBL" id="LHXN01000053">
    <property type="protein sequence ID" value="KXA92421.1"/>
    <property type="molecule type" value="Genomic_DNA"/>
</dbReference>
<dbReference type="PANTHER" id="PTHR43076:SF1">
    <property type="entry name" value="LIPOYL SYNTHASE 2"/>
    <property type="match status" value="1"/>
</dbReference>
<dbReference type="Proteomes" id="UP000070373">
    <property type="component" value="Unassembled WGS sequence"/>
</dbReference>
<protein>
    <recommendedName>
        <fullName evidence="3">CofH/MqnC-like C-terminal domain-containing protein</fullName>
    </recommendedName>
</protein>
<keyword evidence="2" id="KW-0408">Iron</keyword>
<keyword evidence="2" id="KW-0479">Metal-binding</keyword>
<dbReference type="GO" id="GO:0044689">
    <property type="term" value="F:7,8-didemethyl-8-hydroxy-5-deazariboflavin synthase activity"/>
    <property type="evidence" value="ECO:0007669"/>
    <property type="project" value="TreeGrafter"/>
</dbReference>
<dbReference type="InterPro" id="IPR045567">
    <property type="entry name" value="CofH/MnqC-like_C"/>
</dbReference>
<evidence type="ECO:0000259" key="3">
    <source>
        <dbReference type="Pfam" id="PF19288"/>
    </source>
</evidence>
<evidence type="ECO:0000313" key="4">
    <source>
        <dbReference type="EMBL" id="KXA92421.1"/>
    </source>
</evidence>
<organism evidence="4 5">
    <name type="scientific">candidate division MSBL1 archaeon SCGC-AAA259E17</name>
    <dbReference type="NCBI Taxonomy" id="1698263"/>
    <lineage>
        <taxon>Archaea</taxon>
        <taxon>Methanobacteriati</taxon>
        <taxon>Methanobacteriota</taxon>
        <taxon>candidate division MSBL1</taxon>
    </lineage>
</organism>
<evidence type="ECO:0000256" key="1">
    <source>
        <dbReference type="ARBA" id="ARBA00001966"/>
    </source>
</evidence>
<comment type="caution">
    <text evidence="4">The sequence shown here is derived from an EMBL/GenBank/DDBJ whole genome shotgun (WGS) entry which is preliminary data.</text>
</comment>
<sequence>MAKSLTLQDHLKVHALSRLMVSGHIDNIQASWVKLGPKVAQKMLKAGANDFSGTLMEENITQAAGGKKEKLKPGR</sequence>
<proteinExistence type="predicted"/>
<reference evidence="4 5" key="1">
    <citation type="journal article" date="2016" name="Sci. Rep.">
        <title>Metabolic traits of an uncultured archaeal lineage -MSBL1- from brine pools of the Red Sea.</title>
        <authorList>
            <person name="Mwirichia R."/>
            <person name="Alam I."/>
            <person name="Rashid M."/>
            <person name="Vinu M."/>
            <person name="Ba-Alawi W."/>
            <person name="Anthony Kamau A."/>
            <person name="Kamanda Ngugi D."/>
            <person name="Goker M."/>
            <person name="Klenk H.P."/>
            <person name="Bajic V."/>
            <person name="Stingl U."/>
        </authorList>
    </citation>
    <scope>NUCLEOTIDE SEQUENCE [LARGE SCALE GENOMIC DNA]</scope>
    <source>
        <strain evidence="4">SCGC-AAA259E17</strain>
    </source>
</reference>
<evidence type="ECO:0000256" key="2">
    <source>
        <dbReference type="ARBA" id="ARBA00022485"/>
    </source>
</evidence>
<evidence type="ECO:0000313" key="5">
    <source>
        <dbReference type="Proteomes" id="UP000070373"/>
    </source>
</evidence>
<keyword evidence="2" id="KW-0004">4Fe-4S</keyword>
<dbReference type="SUPFAM" id="SSF102114">
    <property type="entry name" value="Radical SAM enzymes"/>
    <property type="match status" value="1"/>
</dbReference>
<dbReference type="InterPro" id="IPR034405">
    <property type="entry name" value="F420"/>
</dbReference>
<comment type="cofactor">
    <cofactor evidence="1">
        <name>[4Fe-4S] cluster</name>
        <dbReference type="ChEBI" id="CHEBI:49883"/>
    </cofactor>
</comment>